<accession>A0A8J2NJ20</accession>
<protein>
    <submittedName>
        <fullName evidence="1">Uncharacterized protein</fullName>
    </submittedName>
</protein>
<evidence type="ECO:0000313" key="2">
    <source>
        <dbReference type="Proteomes" id="UP000708208"/>
    </source>
</evidence>
<proteinExistence type="predicted"/>
<dbReference type="Proteomes" id="UP000708208">
    <property type="component" value="Unassembled WGS sequence"/>
</dbReference>
<reference evidence="1" key="1">
    <citation type="submission" date="2021-06" db="EMBL/GenBank/DDBJ databases">
        <authorList>
            <person name="Hodson N. C."/>
            <person name="Mongue J. A."/>
            <person name="Jaron S. K."/>
        </authorList>
    </citation>
    <scope>NUCLEOTIDE SEQUENCE</scope>
</reference>
<dbReference type="EMBL" id="CAJVCH010024640">
    <property type="protein sequence ID" value="CAG7697236.1"/>
    <property type="molecule type" value="Genomic_DNA"/>
</dbReference>
<feature type="non-terminal residue" evidence="1">
    <location>
        <position position="1"/>
    </location>
</feature>
<organism evidence="1 2">
    <name type="scientific">Allacma fusca</name>
    <dbReference type="NCBI Taxonomy" id="39272"/>
    <lineage>
        <taxon>Eukaryota</taxon>
        <taxon>Metazoa</taxon>
        <taxon>Ecdysozoa</taxon>
        <taxon>Arthropoda</taxon>
        <taxon>Hexapoda</taxon>
        <taxon>Collembola</taxon>
        <taxon>Symphypleona</taxon>
        <taxon>Sminthuridae</taxon>
        <taxon>Allacma</taxon>
    </lineage>
</organism>
<name>A0A8J2NJ20_9HEXA</name>
<dbReference type="OrthoDB" id="74910at2759"/>
<evidence type="ECO:0000313" key="1">
    <source>
        <dbReference type="EMBL" id="CAG7697236.1"/>
    </source>
</evidence>
<sequence length="95" mass="11205">AWTTAVDFMAKFVTSELETPYLLVISSSNYEHYFLYEEKKGWSIERILTYLEVCPKEVAGFVQFTYFVSSHLMCPENQALIFMYEYLLPVFIDMS</sequence>
<dbReference type="AlphaFoldDB" id="A0A8J2NJ20"/>
<gene>
    <name evidence="1" type="ORF">AFUS01_LOCUS3990</name>
</gene>
<comment type="caution">
    <text evidence="1">The sequence shown here is derived from an EMBL/GenBank/DDBJ whole genome shotgun (WGS) entry which is preliminary data.</text>
</comment>
<keyword evidence="2" id="KW-1185">Reference proteome</keyword>